<name>A0A0G4IRU4_PLABS</name>
<evidence type="ECO:0000259" key="6">
    <source>
        <dbReference type="PROSITE" id="PS50059"/>
    </source>
</evidence>
<accession>A0A0G4IRU4</accession>
<dbReference type="AlphaFoldDB" id="A0A0G4IRU4"/>
<dbReference type="Gene3D" id="3.10.50.40">
    <property type="match status" value="1"/>
</dbReference>
<evidence type="ECO:0000313" key="7">
    <source>
        <dbReference type="EMBL" id="CEO97985.1"/>
    </source>
</evidence>
<evidence type="ECO:0000256" key="4">
    <source>
        <dbReference type="ARBA" id="ARBA00023235"/>
    </source>
</evidence>
<keyword evidence="9" id="KW-1185">Reference proteome</keyword>
<dbReference type="EMBL" id="OVEO01000009">
    <property type="protein sequence ID" value="SPQ98200.1"/>
    <property type="molecule type" value="Genomic_DNA"/>
</dbReference>
<evidence type="ECO:0000256" key="5">
    <source>
        <dbReference type="PROSITE-ProRule" id="PRU00277"/>
    </source>
</evidence>
<evidence type="ECO:0000256" key="2">
    <source>
        <dbReference type="ARBA" id="ARBA00013194"/>
    </source>
</evidence>
<reference evidence="7 9" key="1">
    <citation type="submission" date="2015-02" db="EMBL/GenBank/DDBJ databases">
        <authorList>
            <person name="Chooi Y.-H."/>
        </authorList>
    </citation>
    <scope>NUCLEOTIDE SEQUENCE [LARGE SCALE GENOMIC DNA]</scope>
    <source>
        <strain evidence="7">E3</strain>
    </source>
</reference>
<keyword evidence="3 5" id="KW-0697">Rotamase</keyword>
<dbReference type="InterPro" id="IPR046357">
    <property type="entry name" value="PPIase_dom_sf"/>
</dbReference>
<feature type="domain" description="PPIase FKBP-type" evidence="6">
    <location>
        <begin position="92"/>
        <end position="186"/>
    </location>
</feature>
<dbReference type="Proteomes" id="UP000039324">
    <property type="component" value="Unassembled WGS sequence"/>
</dbReference>
<dbReference type="Pfam" id="PF00254">
    <property type="entry name" value="FKBP_C"/>
    <property type="match status" value="1"/>
</dbReference>
<sequence length="192" mass="20365">MGALGKAFGLLLVIGVGAYVYLQYTGLAGVVSVTKQAAAKATGKKGGEAEVAPLGIKWDSSHESVKKAKGEPTLLYRVLKSGPTSGPQPKATDEVSCHYKGILAPKSSKSKDKETEFDSSYKRGQPLSFRLTGVIKGWTKILQEMHVGDKWEVYIPSNLAYGASGAGGVIPPNADLIFIIELKGIKGQKTEL</sequence>
<dbReference type="PANTHER" id="PTHR43811">
    <property type="entry name" value="FKBP-TYPE PEPTIDYL-PROLYL CIS-TRANS ISOMERASE FKPA"/>
    <property type="match status" value="1"/>
</dbReference>
<dbReference type="Proteomes" id="UP000290189">
    <property type="component" value="Unassembled WGS sequence"/>
</dbReference>
<evidence type="ECO:0000313" key="8">
    <source>
        <dbReference type="EMBL" id="SPQ98200.1"/>
    </source>
</evidence>
<dbReference type="OrthoDB" id="1902587at2759"/>
<dbReference type="PANTHER" id="PTHR43811:SF19">
    <property type="entry name" value="39 KDA FK506-BINDING NUCLEAR PROTEIN"/>
    <property type="match status" value="1"/>
</dbReference>
<dbReference type="InterPro" id="IPR001179">
    <property type="entry name" value="PPIase_FKBP_dom"/>
</dbReference>
<evidence type="ECO:0000256" key="1">
    <source>
        <dbReference type="ARBA" id="ARBA00000971"/>
    </source>
</evidence>
<comment type="catalytic activity">
    <reaction evidence="1 5">
        <text>[protein]-peptidylproline (omega=180) = [protein]-peptidylproline (omega=0)</text>
        <dbReference type="Rhea" id="RHEA:16237"/>
        <dbReference type="Rhea" id="RHEA-COMP:10747"/>
        <dbReference type="Rhea" id="RHEA-COMP:10748"/>
        <dbReference type="ChEBI" id="CHEBI:83833"/>
        <dbReference type="ChEBI" id="CHEBI:83834"/>
        <dbReference type="EC" id="5.2.1.8"/>
    </reaction>
</comment>
<geneLocation type="mitochondrion" evidence="8"/>
<dbReference type="EC" id="5.2.1.8" evidence="2 5"/>
<dbReference type="PROSITE" id="PS50059">
    <property type="entry name" value="FKBP_PPIASE"/>
    <property type="match status" value="1"/>
</dbReference>
<reference evidence="8 10" key="2">
    <citation type="submission" date="2018-03" db="EMBL/GenBank/DDBJ databases">
        <authorList>
            <person name="Fogelqvist J."/>
        </authorList>
    </citation>
    <scope>NUCLEOTIDE SEQUENCE [LARGE SCALE GENOMIC DNA]</scope>
</reference>
<proteinExistence type="predicted"/>
<dbReference type="GO" id="GO:0003755">
    <property type="term" value="F:peptidyl-prolyl cis-trans isomerase activity"/>
    <property type="evidence" value="ECO:0007669"/>
    <property type="project" value="UniProtKB-KW"/>
</dbReference>
<organism evidence="7 9">
    <name type="scientific">Plasmodiophora brassicae</name>
    <name type="common">Clubroot disease agent</name>
    <dbReference type="NCBI Taxonomy" id="37360"/>
    <lineage>
        <taxon>Eukaryota</taxon>
        <taxon>Sar</taxon>
        <taxon>Rhizaria</taxon>
        <taxon>Endomyxa</taxon>
        <taxon>Phytomyxea</taxon>
        <taxon>Plasmodiophorida</taxon>
        <taxon>Plasmodiophoridae</taxon>
        <taxon>Plasmodiophora</taxon>
    </lineage>
</organism>
<dbReference type="STRING" id="37360.A0A0G4IRU4"/>
<dbReference type="EMBL" id="CDSF01000081">
    <property type="protein sequence ID" value="CEO97985.1"/>
    <property type="molecule type" value="Genomic_DNA"/>
</dbReference>
<evidence type="ECO:0000313" key="10">
    <source>
        <dbReference type="Proteomes" id="UP000290189"/>
    </source>
</evidence>
<protein>
    <recommendedName>
        <fullName evidence="2 5">peptidylprolyl isomerase</fullName>
        <ecNumber evidence="2 5">5.2.1.8</ecNumber>
    </recommendedName>
</protein>
<evidence type="ECO:0000256" key="3">
    <source>
        <dbReference type="ARBA" id="ARBA00023110"/>
    </source>
</evidence>
<evidence type="ECO:0000313" key="9">
    <source>
        <dbReference type="Proteomes" id="UP000039324"/>
    </source>
</evidence>
<gene>
    <name evidence="7" type="ORF">PBRA_006099</name>
    <name evidence="8" type="ORF">PLBR_LOCUS5415</name>
</gene>
<keyword evidence="4 5" id="KW-0413">Isomerase</keyword>
<keyword evidence="8" id="KW-0496">Mitochondrion</keyword>
<dbReference type="SUPFAM" id="SSF54534">
    <property type="entry name" value="FKBP-like"/>
    <property type="match status" value="1"/>
</dbReference>